<reference evidence="3 4" key="1">
    <citation type="submission" date="2018-08" db="EMBL/GenBank/DDBJ databases">
        <title>Genomic Encyclopedia of Archaeal and Bacterial Type Strains, Phase II (KMG-II): from individual species to whole genera.</title>
        <authorList>
            <person name="Goeker M."/>
        </authorList>
    </citation>
    <scope>NUCLEOTIDE SEQUENCE [LARGE SCALE GENOMIC DNA]</scope>
    <source>
        <strain evidence="3 4">DSM 5002</strain>
    </source>
</reference>
<dbReference type="AlphaFoldDB" id="A0A397Q5F3"/>
<feature type="region of interest" description="Disordered" evidence="1">
    <location>
        <begin position="100"/>
        <end position="121"/>
    </location>
</feature>
<feature type="compositionally biased region" description="Polar residues" evidence="1">
    <location>
        <begin position="110"/>
        <end position="121"/>
    </location>
</feature>
<comment type="caution">
    <text evidence="3">The sequence shown here is derived from an EMBL/GenBank/DDBJ whole genome shotgun (WGS) entry which is preliminary data.</text>
</comment>
<dbReference type="RefSeq" id="WP_119061004.1">
    <property type="nucleotide sequence ID" value="NZ_QXDF01000001.1"/>
</dbReference>
<dbReference type="Proteomes" id="UP000266273">
    <property type="component" value="Unassembled WGS sequence"/>
</dbReference>
<proteinExistence type="predicted"/>
<dbReference type="NCBIfam" id="TIGR01300">
    <property type="entry name" value="CPA3_mnhG_phaG"/>
    <property type="match status" value="1"/>
</dbReference>
<evidence type="ECO:0000256" key="2">
    <source>
        <dbReference type="SAM" id="Phobius"/>
    </source>
</evidence>
<accession>A0A397Q5F3</accession>
<evidence type="ECO:0000313" key="3">
    <source>
        <dbReference type="EMBL" id="RIA56183.1"/>
    </source>
</evidence>
<feature type="transmembrane region" description="Helical" evidence="2">
    <location>
        <begin position="6"/>
        <end position="25"/>
    </location>
</feature>
<dbReference type="GO" id="GO:0015385">
    <property type="term" value="F:sodium:proton antiporter activity"/>
    <property type="evidence" value="ECO:0007669"/>
    <property type="project" value="TreeGrafter"/>
</dbReference>
<dbReference type="NCBIfam" id="NF009314">
    <property type="entry name" value="PRK12674.1-2"/>
    <property type="match status" value="1"/>
</dbReference>
<organism evidence="3 4">
    <name type="scientific">Dichotomicrobium thermohalophilum</name>
    <dbReference type="NCBI Taxonomy" id="933063"/>
    <lineage>
        <taxon>Bacteria</taxon>
        <taxon>Pseudomonadati</taxon>
        <taxon>Pseudomonadota</taxon>
        <taxon>Alphaproteobacteria</taxon>
        <taxon>Hyphomicrobiales</taxon>
        <taxon>Hyphomicrobiaceae</taxon>
        <taxon>Dichotomicrobium</taxon>
    </lineage>
</organism>
<dbReference type="Pfam" id="PF03334">
    <property type="entry name" value="PhaG_MnhG_YufB"/>
    <property type="match status" value="1"/>
</dbReference>
<dbReference type="PANTHER" id="PTHR34703">
    <property type="entry name" value="ANTIPORTER SUBUNIT MNHG2-RELATED"/>
    <property type="match status" value="1"/>
</dbReference>
<dbReference type="PANTHER" id="PTHR34703:SF1">
    <property type="entry name" value="ANTIPORTER SUBUNIT MNHG2-RELATED"/>
    <property type="match status" value="1"/>
</dbReference>
<evidence type="ECO:0000313" key="4">
    <source>
        <dbReference type="Proteomes" id="UP000266273"/>
    </source>
</evidence>
<keyword evidence="2" id="KW-0812">Transmembrane</keyword>
<sequence length="121" mass="12712">MIDYLAGVLLIIGAFFTLVAAVGVVRLPDLYTRMHAASKTGTVGSGVMLLAIAFHSGEFDVVTRAIAGIVFFLLTAPLAAHLLARAAYCTGVRPWPGTAPDELAGHYEQSPAQPRLTSASE</sequence>
<evidence type="ECO:0000256" key="1">
    <source>
        <dbReference type="SAM" id="MobiDB-lite"/>
    </source>
</evidence>
<dbReference type="EMBL" id="QXDF01000001">
    <property type="protein sequence ID" value="RIA56183.1"/>
    <property type="molecule type" value="Genomic_DNA"/>
</dbReference>
<dbReference type="OrthoDB" id="4427992at2"/>
<feature type="transmembrane region" description="Helical" evidence="2">
    <location>
        <begin position="37"/>
        <end position="55"/>
    </location>
</feature>
<name>A0A397Q5F3_9HYPH</name>
<keyword evidence="2" id="KW-0472">Membrane</keyword>
<keyword evidence="4" id="KW-1185">Reference proteome</keyword>
<dbReference type="InterPro" id="IPR005133">
    <property type="entry name" value="PhaG_MnhG_YufB"/>
</dbReference>
<protein>
    <submittedName>
        <fullName evidence="3">Multisubunit sodium/proton antiporter MrpG subunit</fullName>
    </submittedName>
</protein>
<keyword evidence="2" id="KW-1133">Transmembrane helix</keyword>
<feature type="transmembrane region" description="Helical" evidence="2">
    <location>
        <begin position="61"/>
        <end position="84"/>
    </location>
</feature>
<gene>
    <name evidence="3" type="ORF">BXY53_1285</name>
</gene>